<evidence type="ECO:0000313" key="1">
    <source>
        <dbReference type="EMBL" id="EFW91049.1"/>
    </source>
</evidence>
<gene>
    <name evidence="1" type="ORF">ZOD2009_15706</name>
</gene>
<proteinExistence type="predicted"/>
<name>E7QWF3_HALPU</name>
<dbReference type="AlphaFoldDB" id="E7QWF3"/>
<dbReference type="eggNOG" id="arCOG02893">
    <property type="taxonomic scope" value="Archaea"/>
</dbReference>
<organism evidence="1 2">
    <name type="scientific">Haladaptatus paucihalophilus DX253</name>
    <dbReference type="NCBI Taxonomy" id="797209"/>
    <lineage>
        <taxon>Archaea</taxon>
        <taxon>Methanobacteriati</taxon>
        <taxon>Methanobacteriota</taxon>
        <taxon>Stenosarchaea group</taxon>
        <taxon>Halobacteria</taxon>
        <taxon>Halobacteriales</taxon>
        <taxon>Haladaptataceae</taxon>
        <taxon>Haladaptatus</taxon>
    </lineage>
</organism>
<protein>
    <submittedName>
        <fullName evidence="1">Uncharacterized protein</fullName>
    </submittedName>
</protein>
<dbReference type="EMBL" id="AEMG01000018">
    <property type="protein sequence ID" value="EFW91049.1"/>
    <property type="molecule type" value="Genomic_DNA"/>
</dbReference>
<evidence type="ECO:0000313" key="2">
    <source>
        <dbReference type="Proteomes" id="UP000003751"/>
    </source>
</evidence>
<dbReference type="InterPro" id="IPR055809">
    <property type="entry name" value="DUF7385"/>
</dbReference>
<dbReference type="Proteomes" id="UP000003751">
    <property type="component" value="Unassembled WGS sequence"/>
</dbReference>
<sequence>MREKFVSTGMDEVDLKSLVSSLTPQEENQSIKSYQNTVSVACPACDEPFEDLVVCKQNPTSLNLSLQLDLCVGVEDDRALIFTHRH</sequence>
<comment type="caution">
    <text evidence="1">The sequence shown here is derived from an EMBL/GenBank/DDBJ whole genome shotgun (WGS) entry which is preliminary data.</text>
</comment>
<accession>E7QWF3</accession>
<reference evidence="1 2" key="1">
    <citation type="journal article" date="2014" name="ISME J.">
        <title>Trehalose/2-sulfotrehalose biosynthesis and glycine-betaine uptake are widely spread mechanisms for osmoadaptation in the Halobacteriales.</title>
        <authorList>
            <person name="Youssef N.H."/>
            <person name="Savage-Ashlock K.N."/>
            <person name="McCully A.L."/>
            <person name="Luedtke B."/>
            <person name="Shaw E.I."/>
            <person name="Hoff W.D."/>
            <person name="Elshahed M.S."/>
        </authorList>
    </citation>
    <scope>NUCLEOTIDE SEQUENCE [LARGE SCALE GENOMIC DNA]</scope>
    <source>
        <strain evidence="1 2">DX253</strain>
    </source>
</reference>
<dbReference type="Pfam" id="PF24110">
    <property type="entry name" value="DUF7385"/>
    <property type="match status" value="1"/>
</dbReference>